<proteinExistence type="inferred from homology"/>
<sequence>MVRPLNTRNIKKIPENPEFGPLKGKVNGEVLLPLEGWEALRLVEVIGMDQAEASESMGVSRQTFGRILSSARKALATCVVGGFKLKIEGGVYQLVDDGQQPPSEPMHRGRGRARRKRRGY</sequence>
<evidence type="ECO:0000313" key="3">
    <source>
        <dbReference type="EMBL" id="KIX14497.1"/>
    </source>
</evidence>
<dbReference type="InterPro" id="IPR002852">
    <property type="entry name" value="UPF0251"/>
</dbReference>
<dbReference type="Proteomes" id="UP000032233">
    <property type="component" value="Unassembled WGS sequence"/>
</dbReference>
<dbReference type="PANTHER" id="PTHR37478">
    <property type="match status" value="1"/>
</dbReference>
<dbReference type="InParanoid" id="A0A0D2GI45"/>
<dbReference type="Gene3D" id="1.10.10.10">
    <property type="entry name" value="Winged helix-like DNA-binding domain superfamily/Winged helix DNA-binding domain"/>
    <property type="match status" value="1"/>
</dbReference>
<dbReference type="InterPro" id="IPR013324">
    <property type="entry name" value="RNA_pol_sigma_r3/r4-like"/>
</dbReference>
<accession>A0A0D2GI45</accession>
<dbReference type="OrthoDB" id="280278at2"/>
<dbReference type="SUPFAM" id="SSF88659">
    <property type="entry name" value="Sigma3 and sigma4 domains of RNA polymerase sigma factors"/>
    <property type="match status" value="1"/>
</dbReference>
<dbReference type="Pfam" id="PF02001">
    <property type="entry name" value="DUF134"/>
    <property type="match status" value="1"/>
</dbReference>
<dbReference type="RefSeq" id="WP_044347734.1">
    <property type="nucleotide sequence ID" value="NZ_AZAC01000010.1"/>
</dbReference>
<evidence type="ECO:0000256" key="2">
    <source>
        <dbReference type="SAM" id="MobiDB-lite"/>
    </source>
</evidence>
<protein>
    <submittedName>
        <fullName evidence="3">Uncharacterized protein</fullName>
    </submittedName>
</protein>
<dbReference type="EMBL" id="AZAC01000010">
    <property type="protein sequence ID" value="KIX14497.1"/>
    <property type="molecule type" value="Genomic_DNA"/>
</dbReference>
<dbReference type="STRING" id="1429043.X474_07755"/>
<reference evidence="3 4" key="1">
    <citation type="submission" date="2013-11" db="EMBL/GenBank/DDBJ databases">
        <title>Metagenomic analysis of a methanogenic consortium involved in long chain n-alkane degradation.</title>
        <authorList>
            <person name="Davidova I.A."/>
            <person name="Callaghan A.V."/>
            <person name="Wawrik B."/>
            <person name="Pruitt S."/>
            <person name="Marks C."/>
            <person name="Duncan K.E."/>
            <person name="Suflita J.M."/>
        </authorList>
    </citation>
    <scope>NUCLEOTIDE SEQUENCE [LARGE SCALE GENOMIC DNA]</scope>
    <source>
        <strain evidence="3 4">SPR</strain>
    </source>
</reference>
<comment type="similarity">
    <text evidence="1">Belongs to the UPF0251 family.</text>
</comment>
<evidence type="ECO:0000256" key="1">
    <source>
        <dbReference type="ARBA" id="ARBA00009350"/>
    </source>
</evidence>
<organism evidence="3 4">
    <name type="scientific">Dethiosulfatarculus sandiegensis</name>
    <dbReference type="NCBI Taxonomy" id="1429043"/>
    <lineage>
        <taxon>Bacteria</taxon>
        <taxon>Pseudomonadati</taxon>
        <taxon>Thermodesulfobacteriota</taxon>
        <taxon>Desulfarculia</taxon>
        <taxon>Desulfarculales</taxon>
        <taxon>Desulfarculaceae</taxon>
        <taxon>Dethiosulfatarculus</taxon>
    </lineage>
</organism>
<dbReference type="PANTHER" id="PTHR37478:SF2">
    <property type="entry name" value="UPF0251 PROTEIN TK0562"/>
    <property type="match status" value="1"/>
</dbReference>
<feature type="compositionally biased region" description="Basic residues" evidence="2">
    <location>
        <begin position="108"/>
        <end position="120"/>
    </location>
</feature>
<evidence type="ECO:0000313" key="4">
    <source>
        <dbReference type="Proteomes" id="UP000032233"/>
    </source>
</evidence>
<dbReference type="InterPro" id="IPR036388">
    <property type="entry name" value="WH-like_DNA-bd_sf"/>
</dbReference>
<feature type="region of interest" description="Disordered" evidence="2">
    <location>
        <begin position="95"/>
        <end position="120"/>
    </location>
</feature>
<name>A0A0D2GI45_9BACT</name>
<dbReference type="AlphaFoldDB" id="A0A0D2GI45"/>
<comment type="caution">
    <text evidence="3">The sequence shown here is derived from an EMBL/GenBank/DDBJ whole genome shotgun (WGS) entry which is preliminary data.</text>
</comment>
<gene>
    <name evidence="3" type="ORF">X474_07755</name>
</gene>
<keyword evidence="4" id="KW-1185">Reference proteome</keyword>